<dbReference type="InterPro" id="IPR030394">
    <property type="entry name" value="G_HFLX_dom"/>
</dbReference>
<comment type="similarity">
    <text evidence="6">Belongs to the TRAFAC class OBG-HflX-like GTPase superfamily. HflX GTPase family.</text>
</comment>
<dbReference type="InterPro" id="IPR042108">
    <property type="entry name" value="GTPase_HflX_N_sf"/>
</dbReference>
<dbReference type="GO" id="GO:0005525">
    <property type="term" value="F:GTP binding"/>
    <property type="evidence" value="ECO:0007669"/>
    <property type="project" value="UniProtKB-UniRule"/>
</dbReference>
<feature type="binding site" evidence="7">
    <location>
        <begin position="250"/>
        <end position="253"/>
    </location>
    <ligand>
        <name>GTP</name>
        <dbReference type="ChEBI" id="CHEBI:37565"/>
    </ligand>
</feature>
<comment type="caution">
    <text evidence="11">The sequence shown here is derived from an EMBL/GenBank/DDBJ whole genome shotgun (WGS) entry which is preliminary data.</text>
</comment>
<evidence type="ECO:0000256" key="5">
    <source>
        <dbReference type="ARBA" id="ARBA00023134"/>
    </source>
</evidence>
<dbReference type="Gene3D" id="6.10.250.2860">
    <property type="match status" value="1"/>
</dbReference>
<dbReference type="GO" id="GO:0043022">
    <property type="term" value="F:ribosome binding"/>
    <property type="evidence" value="ECO:0007669"/>
    <property type="project" value="TreeGrafter"/>
</dbReference>
<dbReference type="PANTHER" id="PTHR10229">
    <property type="entry name" value="GTP-BINDING PROTEIN HFLX"/>
    <property type="match status" value="1"/>
</dbReference>
<dbReference type="GO" id="GO:0003924">
    <property type="term" value="F:GTPase activity"/>
    <property type="evidence" value="ECO:0007669"/>
    <property type="project" value="UniProtKB-UniRule"/>
</dbReference>
<dbReference type="CDD" id="cd01878">
    <property type="entry name" value="HflX"/>
    <property type="match status" value="1"/>
</dbReference>
<dbReference type="Proteomes" id="UP000677918">
    <property type="component" value="Unassembled WGS sequence"/>
</dbReference>
<feature type="binding site" evidence="8">
    <location>
        <position position="230"/>
    </location>
    <ligand>
        <name>Mg(2+)</name>
        <dbReference type="ChEBI" id="CHEBI:18420"/>
    </ligand>
</feature>
<proteinExistence type="inferred from homology"/>
<dbReference type="InterPro" id="IPR032305">
    <property type="entry name" value="GTP-bd_M"/>
</dbReference>
<reference evidence="11" key="1">
    <citation type="submission" date="2021-04" db="EMBL/GenBank/DDBJ databases">
        <title>Draft genome sequence of Xylanibacillus composti strain K13.</title>
        <authorList>
            <person name="Uke A."/>
            <person name="Chhe C."/>
            <person name="Baramee S."/>
            <person name="Kosugi A."/>
        </authorList>
    </citation>
    <scope>NUCLEOTIDE SEQUENCE</scope>
    <source>
        <strain evidence="11">K13</strain>
    </source>
</reference>
<evidence type="ECO:0000259" key="10">
    <source>
        <dbReference type="PROSITE" id="PS51705"/>
    </source>
</evidence>
<evidence type="ECO:0000256" key="4">
    <source>
        <dbReference type="ARBA" id="ARBA00022842"/>
    </source>
</evidence>
<evidence type="ECO:0000313" key="11">
    <source>
        <dbReference type="EMBL" id="GIQ69279.1"/>
    </source>
</evidence>
<evidence type="ECO:0000256" key="7">
    <source>
        <dbReference type="PIRSR" id="PIRSR006809-1"/>
    </source>
</evidence>
<evidence type="ECO:0000256" key="2">
    <source>
        <dbReference type="ARBA" id="ARBA00022723"/>
    </source>
</evidence>
<keyword evidence="5 6" id="KW-0342">GTP-binding</keyword>
<feature type="binding site" evidence="8">
    <location>
        <position position="210"/>
    </location>
    <ligand>
        <name>Mg(2+)</name>
        <dbReference type="ChEBI" id="CHEBI:18420"/>
    </ligand>
</feature>
<gene>
    <name evidence="6 11" type="primary">hflX</name>
    <name evidence="11" type="ORF">XYCOK13_21030</name>
</gene>
<keyword evidence="9" id="KW-0175">Coiled coil</keyword>
<keyword evidence="1 6" id="KW-0963">Cytoplasm</keyword>
<dbReference type="InterPro" id="IPR006073">
    <property type="entry name" value="GTP-bd"/>
</dbReference>
<dbReference type="GO" id="GO:0005737">
    <property type="term" value="C:cytoplasm"/>
    <property type="evidence" value="ECO:0007669"/>
    <property type="project" value="UniProtKB-SubCell"/>
</dbReference>
<comment type="cofactor">
    <cofactor evidence="8">
        <name>Mg(2+)</name>
        <dbReference type="ChEBI" id="CHEBI:18420"/>
    </cofactor>
</comment>
<dbReference type="NCBIfam" id="TIGR03156">
    <property type="entry name" value="GTP_HflX"/>
    <property type="match status" value="1"/>
</dbReference>
<keyword evidence="2 8" id="KW-0479">Metal-binding</keyword>
<feature type="domain" description="Hflx-type G" evidence="10">
    <location>
        <begin position="197"/>
        <end position="360"/>
    </location>
</feature>
<accession>A0A8J4H5L5</accession>
<evidence type="ECO:0000256" key="1">
    <source>
        <dbReference type="ARBA" id="ARBA00022490"/>
    </source>
</evidence>
<keyword evidence="4 8" id="KW-0460">Magnesium</keyword>
<dbReference type="HAMAP" id="MF_00900">
    <property type="entry name" value="GTPase_HflX"/>
    <property type="match status" value="1"/>
</dbReference>
<evidence type="ECO:0000256" key="8">
    <source>
        <dbReference type="PIRSR" id="PIRSR006809-2"/>
    </source>
</evidence>
<dbReference type="Gene3D" id="3.40.50.11060">
    <property type="entry name" value="GTPase HflX, N-terminal domain"/>
    <property type="match status" value="1"/>
</dbReference>
<keyword evidence="3 6" id="KW-0547">Nucleotide-binding</keyword>
<sequence length="426" mass="47576">MDQEIALLIGTAIGPKEDRDEAEASMLELAELAESADVRVAGSMIQQRPAADARWLIGKGKVLELRMRMEQEGANVAIFDTELSPAQVRNLEEALGCKIIDRTQLILDIFAQRAKTREGKLQVELAQLNYLLPRLSGHGVHLSRLGGGIGTRGPGETKLETDRRHIQRRVRDLKQQLRELERHRSLHRARRRKNGVFQVSLVGYTNAGKSTLLRALTGADAYVENRLFATLDPTTRTMRLPSGKEVLLTDTVGFIRNLPHDLVAAFRSTLEEVCEADLILHVVDGSDPERGRRIEVVDNVLEELGAGSKEQLLVYNKRDLAEVRTELLAPPGHALSVSALDSGDMQQLKERIEQLLQGETIALSIPAADGRALADAYRIGEVISRHEDGEHIHVQVRVNARDYEQQAYRIMPYLISSDIQQEEPRT</sequence>
<feature type="binding site" evidence="7">
    <location>
        <begin position="338"/>
        <end position="340"/>
    </location>
    <ligand>
        <name>GTP</name>
        <dbReference type="ChEBI" id="CHEBI:37565"/>
    </ligand>
</feature>
<feature type="binding site" evidence="7">
    <location>
        <begin position="203"/>
        <end position="210"/>
    </location>
    <ligand>
        <name>GTP</name>
        <dbReference type="ChEBI" id="CHEBI:37565"/>
    </ligand>
</feature>
<organism evidence="11 12">
    <name type="scientific">Xylanibacillus composti</name>
    <dbReference type="NCBI Taxonomy" id="1572762"/>
    <lineage>
        <taxon>Bacteria</taxon>
        <taxon>Bacillati</taxon>
        <taxon>Bacillota</taxon>
        <taxon>Bacilli</taxon>
        <taxon>Bacillales</taxon>
        <taxon>Paenibacillaceae</taxon>
        <taxon>Xylanibacillus</taxon>
    </lineage>
</organism>
<keyword evidence="12" id="KW-1185">Reference proteome</keyword>
<evidence type="ECO:0000256" key="9">
    <source>
        <dbReference type="SAM" id="Coils"/>
    </source>
</evidence>
<dbReference type="FunFam" id="3.40.50.11060:FF:000001">
    <property type="entry name" value="GTPase HflX"/>
    <property type="match status" value="1"/>
</dbReference>
<evidence type="ECO:0000256" key="6">
    <source>
        <dbReference type="HAMAP-Rule" id="MF_00900"/>
    </source>
</evidence>
<comment type="subcellular location">
    <subcellularLocation>
        <location evidence="6">Cytoplasm</location>
    </subcellularLocation>
    <text evidence="6">May associate with membranes.</text>
</comment>
<dbReference type="EMBL" id="BOVK01000026">
    <property type="protein sequence ID" value="GIQ69279.1"/>
    <property type="molecule type" value="Genomic_DNA"/>
</dbReference>
<protein>
    <recommendedName>
        <fullName evidence="6">GTPase HflX</fullName>
    </recommendedName>
    <alternativeName>
        <fullName evidence="6">GTP-binding protein HflX</fullName>
    </alternativeName>
</protein>
<dbReference type="InterPro" id="IPR027417">
    <property type="entry name" value="P-loop_NTPase"/>
</dbReference>
<comment type="function">
    <text evidence="6">GTPase that associates with the 50S ribosomal subunit and may have a role during protein synthesis or ribosome biogenesis.</text>
</comment>
<evidence type="ECO:0000256" key="3">
    <source>
        <dbReference type="ARBA" id="ARBA00022741"/>
    </source>
</evidence>
<comment type="subunit">
    <text evidence="6">Monomer. Associates with the 50S ribosomal subunit.</text>
</comment>
<dbReference type="InterPro" id="IPR016496">
    <property type="entry name" value="GTPase_HflX"/>
</dbReference>
<dbReference type="Pfam" id="PF01926">
    <property type="entry name" value="MMR_HSR1"/>
    <property type="match status" value="1"/>
</dbReference>
<name>A0A8J4H5L5_9BACL</name>
<dbReference type="Pfam" id="PF16360">
    <property type="entry name" value="GTP-bdg_M"/>
    <property type="match status" value="1"/>
</dbReference>
<feature type="binding site" evidence="7">
    <location>
        <begin position="228"/>
        <end position="232"/>
    </location>
    <ligand>
        <name>GTP</name>
        <dbReference type="ChEBI" id="CHEBI:37565"/>
    </ligand>
</feature>
<dbReference type="PIRSF" id="PIRSF006809">
    <property type="entry name" value="GTP-binding_hflX_prd"/>
    <property type="match status" value="1"/>
</dbReference>
<dbReference type="PRINTS" id="PR00326">
    <property type="entry name" value="GTP1OBG"/>
</dbReference>
<dbReference type="Gene3D" id="3.40.50.300">
    <property type="entry name" value="P-loop containing nucleotide triphosphate hydrolases"/>
    <property type="match status" value="1"/>
</dbReference>
<evidence type="ECO:0000313" key="12">
    <source>
        <dbReference type="Proteomes" id="UP000677918"/>
    </source>
</evidence>
<dbReference type="InterPro" id="IPR025121">
    <property type="entry name" value="GTPase_HflX_N"/>
</dbReference>
<dbReference type="SUPFAM" id="SSF52540">
    <property type="entry name" value="P-loop containing nucleoside triphosphate hydrolases"/>
    <property type="match status" value="1"/>
</dbReference>
<dbReference type="AlphaFoldDB" id="A0A8J4H5L5"/>
<dbReference type="GO" id="GO:0046872">
    <property type="term" value="F:metal ion binding"/>
    <property type="evidence" value="ECO:0007669"/>
    <property type="project" value="UniProtKB-KW"/>
</dbReference>
<feature type="coiled-coil region" evidence="9">
    <location>
        <begin position="156"/>
        <end position="190"/>
    </location>
</feature>
<dbReference type="RefSeq" id="WP_213412082.1">
    <property type="nucleotide sequence ID" value="NZ_BOVK01000026.1"/>
</dbReference>
<dbReference type="PROSITE" id="PS51705">
    <property type="entry name" value="G_HFLX"/>
    <property type="match status" value="1"/>
</dbReference>
<feature type="binding site" evidence="7">
    <location>
        <begin position="316"/>
        <end position="319"/>
    </location>
    <ligand>
        <name>GTP</name>
        <dbReference type="ChEBI" id="CHEBI:37565"/>
    </ligand>
</feature>
<dbReference type="PANTHER" id="PTHR10229:SF0">
    <property type="entry name" value="GTP-BINDING PROTEIN 6-RELATED"/>
    <property type="match status" value="1"/>
</dbReference>
<dbReference type="Pfam" id="PF13167">
    <property type="entry name" value="GTP-bdg_N"/>
    <property type="match status" value="1"/>
</dbReference>